<dbReference type="InterPro" id="IPR000160">
    <property type="entry name" value="GGDEF_dom"/>
</dbReference>
<name>A0AAI9CP55_9VIBR</name>
<evidence type="ECO:0000256" key="2">
    <source>
        <dbReference type="ARBA" id="ARBA00022692"/>
    </source>
</evidence>
<accession>A0AAI9CP55</accession>
<evidence type="ECO:0000256" key="4">
    <source>
        <dbReference type="ARBA" id="ARBA00023136"/>
    </source>
</evidence>
<evidence type="ECO:0000256" key="1">
    <source>
        <dbReference type="ARBA" id="ARBA00004370"/>
    </source>
</evidence>
<dbReference type="Pfam" id="PF03924">
    <property type="entry name" value="CHASE"/>
    <property type="match status" value="1"/>
</dbReference>
<dbReference type="InterPro" id="IPR006189">
    <property type="entry name" value="CHASE_dom"/>
</dbReference>
<evidence type="ECO:0000313" key="8">
    <source>
        <dbReference type="EMBL" id="ELN6931258.1"/>
    </source>
</evidence>
<sequence length="459" mass="52118">MLGKVYKFKSGQFILLTFAYVLFSVAVITAVTDRFVDKQIQQMKDVLRHELALIRYSIEANIFRDTYLADSFATVVAINPQFAISNWTLVAEQFLSKSNLVRNVGLAPNDIISLVYPLEGNEKAIGLDFRTVPDQYQTVLLAKNSKKVYIAGPLELVQGGTALIARYPIFTDTPHNNDYWGGLSVVVSYDKLLEKAKFFSVKDVELALVAEHYNGFNKKLLEGNESTTLDYDISYPIYLPNGSWHLFAKYKNLSESSSISGFKKLFISLGAVTFIIGYLFLLFLLKSYSHAKTLSLQDELTKLPNRRFLINELERIMSKSGEMVNFTILNIDLNKFKHINDTLGHEAGDEVLRHVASKLSKCLRSSDFVARMGGDEFVAILPRTTKNEDINKIIHKIHLALESSPLHWKKEKIWISLSAGFYVFQGEADQSLVKKILSEADKKMYENKMSRNINITYEI</sequence>
<dbReference type="SMART" id="SM01079">
    <property type="entry name" value="CHASE"/>
    <property type="match status" value="1"/>
</dbReference>
<dbReference type="Gene3D" id="3.30.70.270">
    <property type="match status" value="1"/>
</dbReference>
<comment type="subcellular location">
    <subcellularLocation>
        <location evidence="1">Membrane</location>
    </subcellularLocation>
</comment>
<evidence type="ECO:0000256" key="3">
    <source>
        <dbReference type="ARBA" id="ARBA00022989"/>
    </source>
</evidence>
<evidence type="ECO:0000259" key="6">
    <source>
        <dbReference type="PROSITE" id="PS50839"/>
    </source>
</evidence>
<feature type="transmembrane region" description="Helical" evidence="5">
    <location>
        <begin position="265"/>
        <end position="285"/>
    </location>
</feature>
<dbReference type="SUPFAM" id="SSF55073">
    <property type="entry name" value="Nucleotide cyclase"/>
    <property type="match status" value="1"/>
</dbReference>
<dbReference type="GO" id="GO:0007165">
    <property type="term" value="P:signal transduction"/>
    <property type="evidence" value="ECO:0007669"/>
    <property type="project" value="UniProtKB-ARBA"/>
</dbReference>
<protein>
    <submittedName>
        <fullName evidence="8">Sensor domain-containing diguanylate cyclase</fullName>
    </submittedName>
</protein>
<dbReference type="PANTHER" id="PTHR46663:SF2">
    <property type="entry name" value="GGDEF DOMAIN-CONTAINING PROTEIN"/>
    <property type="match status" value="1"/>
</dbReference>
<evidence type="ECO:0000259" key="7">
    <source>
        <dbReference type="PROSITE" id="PS50887"/>
    </source>
</evidence>
<dbReference type="InterPro" id="IPR052163">
    <property type="entry name" value="DGC-Regulatory_Protein"/>
</dbReference>
<comment type="caution">
    <text evidence="8">The sequence shown here is derived from an EMBL/GenBank/DDBJ whole genome shotgun (WGS) entry which is preliminary data.</text>
</comment>
<dbReference type="RefSeq" id="WP_158135460.1">
    <property type="nucleotide sequence ID" value="NZ_CAWPVW010000065.1"/>
</dbReference>
<dbReference type="NCBIfam" id="TIGR00254">
    <property type="entry name" value="GGDEF"/>
    <property type="match status" value="1"/>
</dbReference>
<feature type="domain" description="CHASE" evidence="6">
    <location>
        <begin position="111"/>
        <end position="204"/>
    </location>
</feature>
<dbReference type="GO" id="GO:0003824">
    <property type="term" value="F:catalytic activity"/>
    <property type="evidence" value="ECO:0007669"/>
    <property type="project" value="UniProtKB-ARBA"/>
</dbReference>
<keyword evidence="3 5" id="KW-1133">Transmembrane helix</keyword>
<evidence type="ECO:0000256" key="5">
    <source>
        <dbReference type="SAM" id="Phobius"/>
    </source>
</evidence>
<dbReference type="InterPro" id="IPR042240">
    <property type="entry name" value="CHASE_sf"/>
</dbReference>
<dbReference type="EMBL" id="ABNSCA010000001">
    <property type="protein sequence ID" value="ELN6931258.1"/>
    <property type="molecule type" value="Genomic_DNA"/>
</dbReference>
<feature type="transmembrane region" description="Helical" evidence="5">
    <location>
        <begin position="12"/>
        <end position="31"/>
    </location>
</feature>
<dbReference type="GO" id="GO:0016020">
    <property type="term" value="C:membrane"/>
    <property type="evidence" value="ECO:0007669"/>
    <property type="project" value="UniProtKB-SubCell"/>
</dbReference>
<dbReference type="Proteomes" id="UP001253463">
    <property type="component" value="Unassembled WGS sequence"/>
</dbReference>
<dbReference type="SMART" id="SM00267">
    <property type="entry name" value="GGDEF"/>
    <property type="match status" value="1"/>
</dbReference>
<dbReference type="Gene3D" id="3.30.450.350">
    <property type="entry name" value="CHASE domain"/>
    <property type="match status" value="1"/>
</dbReference>
<gene>
    <name evidence="8" type="ORF">RZY48_000632</name>
</gene>
<dbReference type="InterPro" id="IPR029787">
    <property type="entry name" value="Nucleotide_cyclase"/>
</dbReference>
<organism evidence="8 9">
    <name type="scientific">Vibrio navarrensis</name>
    <dbReference type="NCBI Taxonomy" id="29495"/>
    <lineage>
        <taxon>Bacteria</taxon>
        <taxon>Pseudomonadati</taxon>
        <taxon>Pseudomonadota</taxon>
        <taxon>Gammaproteobacteria</taxon>
        <taxon>Vibrionales</taxon>
        <taxon>Vibrionaceae</taxon>
        <taxon>Vibrio</taxon>
    </lineage>
</organism>
<dbReference type="PROSITE" id="PS50839">
    <property type="entry name" value="CHASE"/>
    <property type="match status" value="1"/>
</dbReference>
<evidence type="ECO:0000313" key="9">
    <source>
        <dbReference type="Proteomes" id="UP001253463"/>
    </source>
</evidence>
<dbReference type="AlphaFoldDB" id="A0AAI9CP55"/>
<dbReference type="InterPro" id="IPR043128">
    <property type="entry name" value="Rev_trsase/Diguanyl_cyclase"/>
</dbReference>
<reference evidence="8" key="1">
    <citation type="submission" date="2023-10" db="EMBL/GenBank/DDBJ databases">
        <authorList>
            <consortium name="PulseNet: The National Subtyping Network for Foodborne Disease Surveillance"/>
        </authorList>
    </citation>
    <scope>NUCLEOTIDE SEQUENCE</scope>
    <source>
        <strain evidence="8">PNUSAV004886</strain>
    </source>
</reference>
<dbReference type="Pfam" id="PF00990">
    <property type="entry name" value="GGDEF"/>
    <property type="match status" value="1"/>
</dbReference>
<dbReference type="PROSITE" id="PS50887">
    <property type="entry name" value="GGDEF"/>
    <property type="match status" value="1"/>
</dbReference>
<dbReference type="PANTHER" id="PTHR46663">
    <property type="entry name" value="DIGUANYLATE CYCLASE DGCT-RELATED"/>
    <property type="match status" value="1"/>
</dbReference>
<keyword evidence="4 5" id="KW-0472">Membrane</keyword>
<dbReference type="CDD" id="cd01949">
    <property type="entry name" value="GGDEF"/>
    <property type="match status" value="1"/>
</dbReference>
<proteinExistence type="predicted"/>
<feature type="domain" description="GGDEF" evidence="7">
    <location>
        <begin position="324"/>
        <end position="459"/>
    </location>
</feature>
<keyword evidence="2 5" id="KW-0812">Transmembrane</keyword>